<keyword evidence="1" id="KW-0732">Signal</keyword>
<dbReference type="Pfam" id="PF07593">
    <property type="entry name" value="UnbV_ASPIC"/>
    <property type="match status" value="1"/>
</dbReference>
<dbReference type="Proteomes" id="UP001319200">
    <property type="component" value="Unassembled WGS sequence"/>
</dbReference>
<accession>A0AAP2DIM2</accession>
<evidence type="ECO:0000256" key="1">
    <source>
        <dbReference type="ARBA" id="ARBA00022729"/>
    </source>
</evidence>
<feature type="domain" description="ASPIC/UnbV" evidence="2">
    <location>
        <begin position="532"/>
        <end position="598"/>
    </location>
</feature>
<dbReference type="InterPro" id="IPR013517">
    <property type="entry name" value="FG-GAP"/>
</dbReference>
<dbReference type="AlphaFoldDB" id="A0AAP2DIM2"/>
<evidence type="ECO:0000313" key="4">
    <source>
        <dbReference type="Proteomes" id="UP001319200"/>
    </source>
</evidence>
<dbReference type="PANTHER" id="PTHR16026">
    <property type="entry name" value="CARTILAGE ACIDIC PROTEIN 1"/>
    <property type="match status" value="1"/>
</dbReference>
<dbReference type="PANTHER" id="PTHR16026:SF0">
    <property type="entry name" value="CARTILAGE ACIDIC PROTEIN 1"/>
    <property type="match status" value="1"/>
</dbReference>
<dbReference type="SUPFAM" id="SSF69318">
    <property type="entry name" value="Integrin alpha N-terminal domain"/>
    <property type="match status" value="3"/>
</dbReference>
<dbReference type="RefSeq" id="WP_254162385.1">
    <property type="nucleotide sequence ID" value="NZ_JAHESF010000006.1"/>
</dbReference>
<sequence length="1127" mass="125362">MKRYSLYWMIAVALLTASCGRKSDKKFRRVPSSESGIHFRNVLTETVDFNISNYPYYFNGGGVAVGDVNGDGLLDVFFTSNQEPDKLYLNQGNLKFKDVTEAAGAEGFKGWATGVTMADVNNDGKLDIYVSYLGDFRIYKGQNQLLINEGNDENGIPRFADRAMEYGLDLVGFSTQAAFFDYDRDGDLDMFMLNHSVHDNGTYGRSSMRQASHPLAGDKLLRNDNGRFLDVTQGSGIYSSALGYGLGVAVSDVDLDGWPDVYVGNDFHENDYLYINQRNGTFKEVLEQEMSHTSRYTMGVDLADFNNDAFPDLIAMDMLPEDPRILKSAMAEDSYDVYHFKIGFGYNHQFARNTLQLNNRNGTFSEIALMAGVYATDWSWATFFADFDLDGNKDLFVSNGIYKRSNDLDYVNFMSSDSIQHLIRMEDVGARELKYTEMMPRLKINNYLFTNNGDSTFTDRSADWGFDTPSYSQGAAYADLDNDGDLDLVVNNIEDEAFLYENLTVSKEKNNGSPGNHYLQISLKGKTGNLFGIGARIFLYNDGKMQVQECMPTRGFQSSVDYRLTFGLGASDHADSLIVVWNDGTFERIKQVKADQQLVLDQQNASGAFDFSVFHQTAPFFTKATDELSINYRHKENNFVEFNREALIPHMMSAEGPGAAVADVNGDGREDLFAGGAKWKEGHLYLQTATGKFQELKQPEIAKDSIHEDTAAEFFDADGDGDQDLVVVSGGNEFARRSPNRQPRLYLNDGKGNFTRSTGMAEVFLNGACVSIADVDADGDLDMFLGARSIPWQYGIKPDSYILLNDGKGNFTDATEAVAPVLKKFGFVKNAIWADLNNDKVQDLVIAAEWSPVTVLINNKGRLAPLAEGSGLEKTNGWWNVIRAVDFDNDGDLDLVAGNLGLNSKLKTSPESPVRMYAADMDKNDSIDQVLTYFFKGKEYPFATRDEMTKQMPSLKKKYLSYSKYASATLHDMFTDEQLSHAEQYAAYTFQSSLVENLGNGKFSVRPLPKAAQLSTVNAILTDDFDGDGNTDLLLAGNFYPVNIQMGRNDASYGLFMKGNGHGHFTAIPAVQSGFSVTGEVRSFREITIGKKPYCLAIRNNNTIEAFRTGDRYSVTGNRLNAPIANH</sequence>
<dbReference type="PROSITE" id="PS51257">
    <property type="entry name" value="PROKAR_LIPOPROTEIN"/>
    <property type="match status" value="1"/>
</dbReference>
<proteinExistence type="predicted"/>
<gene>
    <name evidence="3" type="ORF">KK083_08305</name>
</gene>
<organism evidence="3 4">
    <name type="scientific">Chryseosolibacter histidini</name>
    <dbReference type="NCBI Taxonomy" id="2782349"/>
    <lineage>
        <taxon>Bacteria</taxon>
        <taxon>Pseudomonadati</taxon>
        <taxon>Bacteroidota</taxon>
        <taxon>Cytophagia</taxon>
        <taxon>Cytophagales</taxon>
        <taxon>Chryseotaleaceae</taxon>
        <taxon>Chryseosolibacter</taxon>
    </lineage>
</organism>
<dbReference type="InterPro" id="IPR027039">
    <property type="entry name" value="Crtac1"/>
</dbReference>
<dbReference type="Pfam" id="PF13517">
    <property type="entry name" value="FG-GAP_3"/>
    <property type="match status" value="5"/>
</dbReference>
<name>A0AAP2DIM2_9BACT</name>
<comment type="caution">
    <text evidence="3">The sequence shown here is derived from an EMBL/GenBank/DDBJ whole genome shotgun (WGS) entry which is preliminary data.</text>
</comment>
<evidence type="ECO:0000313" key="3">
    <source>
        <dbReference type="EMBL" id="MBT1696870.1"/>
    </source>
</evidence>
<dbReference type="Gene3D" id="2.130.10.130">
    <property type="entry name" value="Integrin alpha, N-terminal"/>
    <property type="match status" value="4"/>
</dbReference>
<keyword evidence="4" id="KW-1185">Reference proteome</keyword>
<evidence type="ECO:0000259" key="2">
    <source>
        <dbReference type="Pfam" id="PF07593"/>
    </source>
</evidence>
<dbReference type="InterPro" id="IPR011519">
    <property type="entry name" value="UnbV_ASPIC"/>
</dbReference>
<reference evidence="3 4" key="1">
    <citation type="submission" date="2021-05" db="EMBL/GenBank/DDBJ databases">
        <title>A Polyphasic approach of four new species of the genus Ohtaekwangia: Ohtaekwangia histidinii sp. nov., Ohtaekwangia cretensis sp. nov., Ohtaekwangia indiensis sp. nov., Ohtaekwangia reichenbachii sp. nov. from diverse environment.</title>
        <authorList>
            <person name="Octaviana S."/>
        </authorList>
    </citation>
    <scope>NUCLEOTIDE SEQUENCE [LARGE SCALE GENOMIC DNA]</scope>
    <source>
        <strain evidence="3 4">PWU4</strain>
    </source>
</reference>
<dbReference type="InterPro" id="IPR028994">
    <property type="entry name" value="Integrin_alpha_N"/>
</dbReference>
<dbReference type="EMBL" id="JAHESF010000006">
    <property type="protein sequence ID" value="MBT1696870.1"/>
    <property type="molecule type" value="Genomic_DNA"/>
</dbReference>
<protein>
    <submittedName>
        <fullName evidence="3">VCBS repeat-containing protein</fullName>
    </submittedName>
</protein>